<gene>
    <name evidence="1" type="ordered locus">Vdis_0488</name>
</gene>
<keyword evidence="2" id="KW-1185">Reference proteome</keyword>
<organism evidence="1 2">
    <name type="scientific">Vulcanisaeta distributa (strain DSM 14429 / JCM 11212 / NBRC 100878 / IC-017)</name>
    <dbReference type="NCBI Taxonomy" id="572478"/>
    <lineage>
        <taxon>Archaea</taxon>
        <taxon>Thermoproteota</taxon>
        <taxon>Thermoprotei</taxon>
        <taxon>Thermoproteales</taxon>
        <taxon>Thermoproteaceae</taxon>
        <taxon>Vulcanisaeta</taxon>
    </lineage>
</organism>
<proteinExistence type="predicted"/>
<dbReference type="EMBL" id="CP002100">
    <property type="protein sequence ID" value="ADN49887.1"/>
    <property type="molecule type" value="Genomic_DNA"/>
</dbReference>
<evidence type="ECO:0000313" key="1">
    <source>
        <dbReference type="EMBL" id="ADN49887.1"/>
    </source>
</evidence>
<protein>
    <submittedName>
        <fullName evidence="1">Uncharacterized protein</fullName>
    </submittedName>
</protein>
<name>E1QUG1_VULDI</name>
<accession>E1QUG1</accession>
<dbReference type="HOGENOM" id="CLU_3094339_0_0_2"/>
<dbReference type="Proteomes" id="UP000006681">
    <property type="component" value="Chromosome"/>
</dbReference>
<sequence>MFGEWITINIKGNYTKDNYLCWEAPKYLIPALGEDEVNAILINYCPNQLNQ</sequence>
<reference evidence="2" key="2">
    <citation type="journal article" date="2010" name="Stand. Genomic Sci.">
        <title>Complete genome sequence of Vulcanisaeta distributa type strain (IC-017T).</title>
        <authorList>
            <person name="Mavromatis K."/>
            <person name="Sikorski J."/>
            <person name="Pabst E."/>
            <person name="Teshima H."/>
            <person name="Lapidus A."/>
            <person name="Lucas S."/>
            <person name="Nolan M."/>
            <person name="Glavina Del Rio T."/>
            <person name="Cheng J."/>
            <person name="Bruce D."/>
            <person name="Goodwin L."/>
            <person name="Pitluck S."/>
            <person name="Liolios K."/>
            <person name="Ivanova N."/>
            <person name="Mikhailova N."/>
            <person name="Pati A."/>
            <person name="Chen A."/>
            <person name="Palaniappan K."/>
            <person name="Land M."/>
            <person name="Hauser L."/>
            <person name="Chang Y."/>
            <person name="Jeffries C."/>
            <person name="Rohde M."/>
            <person name="Spring S."/>
            <person name="Goker M."/>
            <person name="Wirth R."/>
            <person name="Woyke T."/>
            <person name="Bristow J."/>
            <person name="Eisen J."/>
            <person name="Markowitz V."/>
            <person name="Hugenholtz P."/>
            <person name="Klenk H."/>
            <person name="Kyrpides N."/>
        </authorList>
    </citation>
    <scope>NUCLEOTIDE SEQUENCE [LARGE SCALE GENOMIC DNA]</scope>
    <source>
        <strain evidence="2">DSM 14429 / JCM 11212 / NBRC 100878 / IC-017</strain>
    </source>
</reference>
<reference evidence="1 2" key="1">
    <citation type="journal article" date="2010" name="Stand. Genomic Sci.">
        <title>Complete genome sequence of Vulcanisaeta distributa type strain (IC-017).</title>
        <authorList>
            <person name="Mavromatis K."/>
            <person name="Sikorski J."/>
            <person name="Pabst E."/>
            <person name="Teshima H."/>
            <person name="Lapidus A."/>
            <person name="Lucas S."/>
            <person name="Nolan M."/>
            <person name="Glavina Del Rio T."/>
            <person name="Cheng J.F."/>
            <person name="Bruce D."/>
            <person name="Goodwin L."/>
            <person name="Pitluck S."/>
            <person name="Liolios K."/>
            <person name="Ivanova N."/>
            <person name="Mikhailova N."/>
            <person name="Pati A."/>
            <person name="Chen A."/>
            <person name="Palaniappan K."/>
            <person name="Land M."/>
            <person name="Hauser L."/>
            <person name="Chang Y.J."/>
            <person name="Jeffries C.D."/>
            <person name="Rohde M."/>
            <person name="Spring S."/>
            <person name="Goker M."/>
            <person name="Wirth R."/>
            <person name="Woyke T."/>
            <person name="Bristow J."/>
            <person name="Eisen J.A."/>
            <person name="Markowitz V."/>
            <person name="Hugenholtz P."/>
            <person name="Klenk H.P."/>
            <person name="Kyrpides N.C."/>
        </authorList>
    </citation>
    <scope>NUCLEOTIDE SEQUENCE [LARGE SCALE GENOMIC DNA]</scope>
    <source>
        <strain evidence="2">DSM 14429 / JCM 11212 / NBRC 100878 / IC-017</strain>
    </source>
</reference>
<evidence type="ECO:0000313" key="2">
    <source>
        <dbReference type="Proteomes" id="UP000006681"/>
    </source>
</evidence>
<dbReference type="KEGG" id="vdi:Vdis_0488"/>
<dbReference type="AlphaFoldDB" id="E1QUG1"/>